<keyword evidence="1" id="KW-0560">Oxidoreductase</keyword>
<keyword evidence="2" id="KW-1185">Reference proteome</keyword>
<accession>A0A2S8B0Z7</accession>
<evidence type="ECO:0000313" key="2">
    <source>
        <dbReference type="Proteomes" id="UP000238954"/>
    </source>
</evidence>
<protein>
    <submittedName>
        <fullName evidence="1">Homogentisate 1,2-dioxygenase</fullName>
    </submittedName>
</protein>
<proteinExistence type="predicted"/>
<keyword evidence="1" id="KW-0223">Dioxygenase</keyword>
<dbReference type="GO" id="GO:0051213">
    <property type="term" value="F:dioxygenase activity"/>
    <property type="evidence" value="ECO:0007669"/>
    <property type="project" value="UniProtKB-KW"/>
</dbReference>
<dbReference type="AlphaFoldDB" id="A0A2S8B0Z7"/>
<reference evidence="2" key="1">
    <citation type="submission" date="2017-11" db="EMBL/GenBank/DDBJ databases">
        <title>The complete genome sequence of Sphingopyxis pomeranensis sp. nov. strain WS5A3p.</title>
        <authorList>
            <person name="Kaminski M.A."/>
        </authorList>
    </citation>
    <scope>NUCLEOTIDE SEQUENCE [LARGE SCALE GENOMIC DNA]</scope>
    <source>
        <strain evidence="2">WS5A3p</strain>
    </source>
</reference>
<gene>
    <name evidence="1" type="ORF">CVO77_13080</name>
</gene>
<comment type="caution">
    <text evidence="1">The sequence shown here is derived from an EMBL/GenBank/DDBJ whole genome shotgun (WGS) entry which is preliminary data.</text>
</comment>
<dbReference type="Proteomes" id="UP000238954">
    <property type="component" value="Chromosome"/>
</dbReference>
<dbReference type="OrthoDB" id="9811253at2"/>
<dbReference type="SUPFAM" id="SSF51182">
    <property type="entry name" value="RmlC-like cupins"/>
    <property type="match status" value="1"/>
</dbReference>
<sequence>MAGHGGPGPYLWSRDGFLGANAVALRENYLPDYLSVEGPHAPHRVNLFDLPTADSMDAEALPTPVMTSREGVELAVSRRRAPTPYTVRNAEADELHFIQSGRARIRTDFGDIEAGPLDFVFLPRAVSYRVEPLDSELAVLILSSPLPLYFDVPAPFGMIHFGRSVRRAAITAGLAAEKPHRLWIKSFDGITRFEMAHDPLPAVKQVEGQSPVWALNLKEIHPLAYITGPGGPPGQFLSTADTSVMCYTLSARPGSRPPVHHNADYDELILYCEGPGAWGGVTEPGTLTWVPKAVTHHGPEENVPEGYQAWLLEVRPTMRLTKEALEYAAHIETGFYGLKT</sequence>
<dbReference type="EMBL" id="PHFW01000003">
    <property type="protein sequence ID" value="PQM26030.1"/>
    <property type="molecule type" value="Genomic_DNA"/>
</dbReference>
<organism evidence="1 2">
    <name type="scientific">Sphingopyxis lindanitolerans</name>
    <dbReference type="NCBI Taxonomy" id="2054227"/>
    <lineage>
        <taxon>Bacteria</taxon>
        <taxon>Pseudomonadati</taxon>
        <taxon>Pseudomonadota</taxon>
        <taxon>Alphaproteobacteria</taxon>
        <taxon>Sphingomonadales</taxon>
        <taxon>Sphingomonadaceae</taxon>
        <taxon>Sphingopyxis</taxon>
    </lineage>
</organism>
<name>A0A2S8B0Z7_9SPHN</name>
<evidence type="ECO:0000313" key="1">
    <source>
        <dbReference type="EMBL" id="PQM26030.1"/>
    </source>
</evidence>
<dbReference type="InterPro" id="IPR011051">
    <property type="entry name" value="RmlC_Cupin_sf"/>
</dbReference>
<dbReference type="RefSeq" id="WP_105999411.1">
    <property type="nucleotide sequence ID" value="NZ_CM009578.1"/>
</dbReference>